<organism evidence="1 2">
    <name type="scientific">Mesobacillus maritimus</name>
    <dbReference type="NCBI Taxonomy" id="1643336"/>
    <lineage>
        <taxon>Bacteria</taxon>
        <taxon>Bacillati</taxon>
        <taxon>Bacillota</taxon>
        <taxon>Bacilli</taxon>
        <taxon>Bacillales</taxon>
        <taxon>Bacillaceae</taxon>
        <taxon>Mesobacillus</taxon>
    </lineage>
</organism>
<keyword evidence="2" id="KW-1185">Reference proteome</keyword>
<name>A0ABS7K4H7_9BACI</name>
<dbReference type="EMBL" id="JACWFH010000011">
    <property type="protein sequence ID" value="MBY0097162.1"/>
    <property type="molecule type" value="Genomic_DNA"/>
</dbReference>
<accession>A0ABS7K4H7</accession>
<comment type="caution">
    <text evidence="1">The sequence shown here is derived from an EMBL/GenBank/DDBJ whole genome shotgun (WGS) entry which is preliminary data.</text>
</comment>
<sequence>TESIKKNQHFLYVLLDEAETLSFLMEEVVNPRGTLEGLKATPHKKND</sequence>
<evidence type="ECO:0000313" key="1">
    <source>
        <dbReference type="EMBL" id="MBY0097162.1"/>
    </source>
</evidence>
<proteinExistence type="predicted"/>
<gene>
    <name evidence="1" type="ORF">H0185_10095</name>
</gene>
<reference evidence="1 2" key="1">
    <citation type="submission" date="2020-07" db="EMBL/GenBank/DDBJ databases">
        <title>Fungal Genomes of the International Space Station.</title>
        <authorList>
            <person name="Seuylemezian A."/>
            <person name="Singh N.K."/>
            <person name="Wood J."/>
            <person name="Venkateswaran K."/>
        </authorList>
    </citation>
    <scope>NUCLEOTIDE SEQUENCE [LARGE SCALE GENOMIC DNA]</scope>
    <source>
        <strain evidence="1 2">PL-B2</strain>
    </source>
</reference>
<feature type="non-terminal residue" evidence="1">
    <location>
        <position position="1"/>
    </location>
</feature>
<protein>
    <submittedName>
        <fullName evidence="1">Uncharacterized protein</fullName>
    </submittedName>
</protein>
<evidence type="ECO:0000313" key="2">
    <source>
        <dbReference type="Proteomes" id="UP000769780"/>
    </source>
</evidence>
<dbReference type="Proteomes" id="UP000769780">
    <property type="component" value="Unassembled WGS sequence"/>
</dbReference>